<evidence type="ECO:0000256" key="1">
    <source>
        <dbReference type="SAM" id="Phobius"/>
    </source>
</evidence>
<keyword evidence="1" id="KW-0812">Transmembrane</keyword>
<feature type="transmembrane region" description="Helical" evidence="1">
    <location>
        <begin position="32"/>
        <end position="52"/>
    </location>
</feature>
<proteinExistence type="predicted"/>
<sequence length="59" mass="6441">MKSNINFCIPAGLLLLALNLMAGRFLSLSDLLTGLFYGIAIGLIFIGILFTAKKRIKQI</sequence>
<dbReference type="AlphaFoldDB" id="A0A318U9X9"/>
<gene>
    <name evidence="2" type="ORF">B0O44_10642</name>
</gene>
<organism evidence="2 3">
    <name type="scientific">Pedobacter nutrimenti</name>
    <dbReference type="NCBI Taxonomy" id="1241337"/>
    <lineage>
        <taxon>Bacteria</taxon>
        <taxon>Pseudomonadati</taxon>
        <taxon>Bacteroidota</taxon>
        <taxon>Sphingobacteriia</taxon>
        <taxon>Sphingobacteriales</taxon>
        <taxon>Sphingobacteriaceae</taxon>
        <taxon>Pedobacter</taxon>
    </lineage>
</organism>
<accession>A0A318U9X9</accession>
<dbReference type="Proteomes" id="UP000248198">
    <property type="component" value="Unassembled WGS sequence"/>
</dbReference>
<keyword evidence="3" id="KW-1185">Reference proteome</keyword>
<keyword evidence="1" id="KW-1133">Transmembrane helix</keyword>
<dbReference type="RefSeq" id="WP_110833148.1">
    <property type="nucleotide sequence ID" value="NZ_QKLU01000006.1"/>
</dbReference>
<reference evidence="2 3" key="1">
    <citation type="submission" date="2018-06" db="EMBL/GenBank/DDBJ databases">
        <title>Genomic Encyclopedia of Archaeal and Bacterial Type Strains, Phase II (KMG-II): from individual species to whole genera.</title>
        <authorList>
            <person name="Goeker M."/>
        </authorList>
    </citation>
    <scope>NUCLEOTIDE SEQUENCE [LARGE SCALE GENOMIC DNA]</scope>
    <source>
        <strain evidence="2 3">DSM 27372</strain>
    </source>
</reference>
<keyword evidence="1" id="KW-0472">Membrane</keyword>
<evidence type="ECO:0000313" key="3">
    <source>
        <dbReference type="Proteomes" id="UP000248198"/>
    </source>
</evidence>
<name>A0A318U9X9_9SPHI</name>
<protein>
    <submittedName>
        <fullName evidence="2">Uncharacterized protein</fullName>
    </submittedName>
</protein>
<comment type="caution">
    <text evidence="2">The sequence shown here is derived from an EMBL/GenBank/DDBJ whole genome shotgun (WGS) entry which is preliminary data.</text>
</comment>
<dbReference type="EMBL" id="QKLU01000006">
    <property type="protein sequence ID" value="PYF72393.1"/>
    <property type="molecule type" value="Genomic_DNA"/>
</dbReference>
<evidence type="ECO:0000313" key="2">
    <source>
        <dbReference type="EMBL" id="PYF72393.1"/>
    </source>
</evidence>